<keyword evidence="4" id="KW-0820">tRNA-binding</keyword>
<dbReference type="InterPro" id="IPR018162">
    <property type="entry name" value="Ala-tRNA-ligase_IIc_anticod-bd"/>
</dbReference>
<dbReference type="RefSeq" id="XP_034234896.1">
    <property type="nucleotide sequence ID" value="XM_034379005.1"/>
</dbReference>
<keyword evidence="5" id="KW-0436">Ligase</keyword>
<dbReference type="GO" id="GO:0046872">
    <property type="term" value="F:metal ion binding"/>
    <property type="evidence" value="ECO:0007669"/>
    <property type="project" value="UniProtKB-KW"/>
</dbReference>
<dbReference type="CDD" id="cd00673">
    <property type="entry name" value="AlaRS_core"/>
    <property type="match status" value="1"/>
</dbReference>
<dbReference type="SUPFAM" id="SSF50447">
    <property type="entry name" value="Translation proteins"/>
    <property type="match status" value="1"/>
</dbReference>
<dbReference type="InterPro" id="IPR002318">
    <property type="entry name" value="Ala-tRNA-lgiase_IIc"/>
</dbReference>
<sequence>MISLCRRVRVTNHFLPRLYSSDVNWSSSDVRKRFIEYFVNENSHKFLRSSPLRPISDQTIPFVNAGMVQFKSVLQGKHLPPAPKVANSQKCARVGGKHNDLDAVGLDGYHHTFFEMLGSWSFGSCDKAEACKMAWKLLTGPFGLSPARLYVTYFGGDGQMGLPPDHETKDIWRQLGVQDSHILPFGTSDNFWEMGLVGPCGPCTEIHVDHVPDRTNAGARVNAGFSDLTELWNLVFIQFNRNKDGSLTPLKYSHVDTGMGFERLVALLNGVKSNYDTDLFTPLIQAIHKISGCDPYSHSFDENDSTFQKDKSYRILADHARLLTVAIADNVFPHLECKLRWVLRRALQISDNFMGKEGTGAPLLIELSSYVADSLHSVYPEIGKNLAKVERTISHEAEIYQAVRKEFPKNWVHLVKSKPELESLLVFGSNRSALSAAYRKMNSTNGLNSKVSPALAYHMYESHGMSAELIGEMAKISGKTFSVEDYEEEFEKRRQQSMLSTATKFVASSDSFVGLLDSGKVAKTNDLAKYDYSPYADQYSFPSVSTKVVGILEDGSLKKSAKGGSECGVVLDCTNFYHTAGGQASDEGEILVPSSNGKISLSVKEVSKVGKYVIHYGNLNGTLTVGDSVITKIDEAKRMACMRNHTLAHLITASMQQIFDAPLQEKCSVNPSHVKMAYNLHGQKLTVEEVKRLEESIQYSIDDQLPVSRYSVNSWDIPPGTTVLPDETYPVDNIHIIDVKRGNKIVSREACCGTHIMNTKDIGKFCISEVILTKKASVICALTGPDAAEASRNSITLSKNVNSFLKQVLAVRETVHDLISSNSTDLQTRQSTFDAIIKVHDTYNSIKKFMLENSRRISYLTYDAALTGVREGLSEIHSMARAATEFDVKRKAINANFVVHYLPLSECLEKILLSKYTRLVNGPVMLFALHENETKVRCCVPQEIVSENFNAMLWMQEVLPILVQSEGDVVKTNFSSEGLTLSIQSRAFVYKSKIPLKERKHRCYEGCKAASKFVSRQFKGKKEN</sequence>
<accession>A0A6P8YDE4</accession>
<dbReference type="InterPro" id="IPR018165">
    <property type="entry name" value="Ala-tRNA-synth_IIc_core"/>
</dbReference>
<keyword evidence="10" id="KW-0694">RNA-binding</keyword>
<evidence type="ECO:0000313" key="16">
    <source>
        <dbReference type="Proteomes" id="UP000515158"/>
    </source>
</evidence>
<reference evidence="17 18" key="1">
    <citation type="submission" date="2025-04" db="UniProtKB">
        <authorList>
            <consortium name="RefSeq"/>
        </authorList>
    </citation>
    <scope>IDENTIFICATION</scope>
    <source>
        <tissue evidence="17 18">Total insect</tissue>
    </source>
</reference>
<dbReference type="PRINTS" id="PR00980">
    <property type="entry name" value="TRNASYNTHALA"/>
</dbReference>
<keyword evidence="9" id="KW-0067">ATP-binding</keyword>
<dbReference type="GeneID" id="117641557"/>
<keyword evidence="6" id="KW-0479">Metal-binding</keyword>
<dbReference type="SUPFAM" id="SSF55186">
    <property type="entry name" value="ThrRS/AlaRS common domain"/>
    <property type="match status" value="1"/>
</dbReference>
<evidence type="ECO:0000256" key="5">
    <source>
        <dbReference type="ARBA" id="ARBA00022598"/>
    </source>
</evidence>
<dbReference type="InterPro" id="IPR018164">
    <property type="entry name" value="Ala-tRNA-synth_IIc_N"/>
</dbReference>
<evidence type="ECO:0000313" key="17">
    <source>
        <dbReference type="RefSeq" id="XP_034234895.1"/>
    </source>
</evidence>
<dbReference type="GO" id="GO:0002161">
    <property type="term" value="F:aminoacyl-tRNA deacylase activity"/>
    <property type="evidence" value="ECO:0007669"/>
    <property type="project" value="TreeGrafter"/>
</dbReference>
<dbReference type="GO" id="GO:0005524">
    <property type="term" value="F:ATP binding"/>
    <property type="evidence" value="ECO:0007669"/>
    <property type="project" value="UniProtKB-KW"/>
</dbReference>
<evidence type="ECO:0000256" key="9">
    <source>
        <dbReference type="ARBA" id="ARBA00022840"/>
    </source>
</evidence>
<evidence type="ECO:0000256" key="2">
    <source>
        <dbReference type="ARBA" id="ARBA00013168"/>
    </source>
</evidence>
<keyword evidence="12" id="KW-0030">Aminoacyl-tRNA synthetase</keyword>
<evidence type="ECO:0000256" key="11">
    <source>
        <dbReference type="ARBA" id="ARBA00022917"/>
    </source>
</evidence>
<dbReference type="InterPro" id="IPR045864">
    <property type="entry name" value="aa-tRNA-synth_II/BPL/LPL"/>
</dbReference>
<name>A0A6P8YDE4_THRPL</name>
<evidence type="ECO:0000256" key="8">
    <source>
        <dbReference type="ARBA" id="ARBA00022833"/>
    </source>
</evidence>
<evidence type="ECO:0000256" key="13">
    <source>
        <dbReference type="ARBA" id="ARBA00032577"/>
    </source>
</evidence>
<feature type="domain" description="Alanyl-transfer RNA synthetases family profile" evidence="15">
    <location>
        <begin position="25"/>
        <end position="767"/>
    </location>
</feature>
<dbReference type="Pfam" id="PF01411">
    <property type="entry name" value="tRNA-synt_2c"/>
    <property type="match status" value="2"/>
</dbReference>
<evidence type="ECO:0000256" key="14">
    <source>
        <dbReference type="ARBA" id="ARBA00048300"/>
    </source>
</evidence>
<organism evidence="17">
    <name type="scientific">Thrips palmi</name>
    <name type="common">Melon thrips</name>
    <dbReference type="NCBI Taxonomy" id="161013"/>
    <lineage>
        <taxon>Eukaryota</taxon>
        <taxon>Metazoa</taxon>
        <taxon>Ecdysozoa</taxon>
        <taxon>Arthropoda</taxon>
        <taxon>Hexapoda</taxon>
        <taxon>Insecta</taxon>
        <taxon>Pterygota</taxon>
        <taxon>Neoptera</taxon>
        <taxon>Paraneoptera</taxon>
        <taxon>Thysanoptera</taxon>
        <taxon>Terebrantia</taxon>
        <taxon>Thripoidea</taxon>
        <taxon>Thripidae</taxon>
        <taxon>Thrips</taxon>
    </lineage>
</organism>
<dbReference type="InterPro" id="IPR012947">
    <property type="entry name" value="tRNA_SAD"/>
</dbReference>
<dbReference type="SUPFAM" id="SSF101353">
    <property type="entry name" value="Putative anticodon-binding domain of alanyl-tRNA synthetase (AlaRS)"/>
    <property type="match status" value="1"/>
</dbReference>
<dbReference type="InterPro" id="IPR050058">
    <property type="entry name" value="Ala-tRNA_ligase"/>
</dbReference>
<keyword evidence="7" id="KW-0547">Nucleotide-binding</keyword>
<dbReference type="GO" id="GO:0006419">
    <property type="term" value="P:alanyl-tRNA aminoacylation"/>
    <property type="evidence" value="ECO:0007669"/>
    <property type="project" value="InterPro"/>
</dbReference>
<gene>
    <name evidence="17 18" type="primary">LOC117641557</name>
</gene>
<dbReference type="GO" id="GO:0000049">
    <property type="term" value="F:tRNA binding"/>
    <property type="evidence" value="ECO:0007669"/>
    <property type="project" value="UniProtKB-KW"/>
</dbReference>
<evidence type="ECO:0000313" key="18">
    <source>
        <dbReference type="RefSeq" id="XP_034234896.1"/>
    </source>
</evidence>
<evidence type="ECO:0000256" key="3">
    <source>
        <dbReference type="ARBA" id="ARBA00017959"/>
    </source>
</evidence>
<dbReference type="RefSeq" id="XP_034234895.1">
    <property type="nucleotide sequence ID" value="XM_034379004.1"/>
</dbReference>
<dbReference type="PANTHER" id="PTHR11777:SF9">
    <property type="entry name" value="ALANINE--TRNA LIGASE, CYTOPLASMIC"/>
    <property type="match status" value="1"/>
</dbReference>
<dbReference type="PANTHER" id="PTHR11777">
    <property type="entry name" value="ALANYL-TRNA SYNTHETASE"/>
    <property type="match status" value="1"/>
</dbReference>
<dbReference type="SUPFAM" id="SSF55681">
    <property type="entry name" value="Class II aaRS and biotin synthetases"/>
    <property type="match status" value="1"/>
</dbReference>
<dbReference type="Pfam" id="PF07973">
    <property type="entry name" value="tRNA_SAD"/>
    <property type="match status" value="1"/>
</dbReference>
<keyword evidence="8" id="KW-0862">Zinc</keyword>
<protein>
    <recommendedName>
        <fullName evidence="3">Alanine--tRNA ligase</fullName>
        <ecNumber evidence="2">6.1.1.7</ecNumber>
    </recommendedName>
    <alternativeName>
        <fullName evidence="13">Alanyl-tRNA synthetase</fullName>
    </alternativeName>
</protein>
<comment type="similarity">
    <text evidence="1">Belongs to the class-II aminoacyl-tRNA synthetase family. Alax-L subfamily.</text>
</comment>
<dbReference type="Gene3D" id="3.30.980.10">
    <property type="entry name" value="Threonyl-trna Synthetase, Chain A, domain 2"/>
    <property type="match status" value="1"/>
</dbReference>
<evidence type="ECO:0000259" key="15">
    <source>
        <dbReference type="PROSITE" id="PS50860"/>
    </source>
</evidence>
<evidence type="ECO:0000256" key="4">
    <source>
        <dbReference type="ARBA" id="ARBA00022555"/>
    </source>
</evidence>
<evidence type="ECO:0000256" key="6">
    <source>
        <dbReference type="ARBA" id="ARBA00022723"/>
    </source>
</evidence>
<dbReference type="InterPro" id="IPR009000">
    <property type="entry name" value="Transl_B-barrel_sf"/>
</dbReference>
<comment type="catalytic activity">
    <reaction evidence="14">
        <text>tRNA(Ala) + L-alanine + ATP = L-alanyl-tRNA(Ala) + AMP + diphosphate</text>
        <dbReference type="Rhea" id="RHEA:12540"/>
        <dbReference type="Rhea" id="RHEA-COMP:9657"/>
        <dbReference type="Rhea" id="RHEA-COMP:9923"/>
        <dbReference type="ChEBI" id="CHEBI:30616"/>
        <dbReference type="ChEBI" id="CHEBI:33019"/>
        <dbReference type="ChEBI" id="CHEBI:57972"/>
        <dbReference type="ChEBI" id="CHEBI:78442"/>
        <dbReference type="ChEBI" id="CHEBI:78497"/>
        <dbReference type="ChEBI" id="CHEBI:456215"/>
        <dbReference type="EC" id="6.1.1.7"/>
    </reaction>
</comment>
<dbReference type="Gene3D" id="3.30.930.10">
    <property type="entry name" value="Bira Bifunctional Protein, Domain 2"/>
    <property type="match status" value="1"/>
</dbReference>
<dbReference type="EC" id="6.1.1.7" evidence="2"/>
<dbReference type="AlphaFoldDB" id="A0A6P8YDE4"/>
<dbReference type="Proteomes" id="UP000515158">
    <property type="component" value="Unplaced"/>
</dbReference>
<dbReference type="InterPro" id="IPR018163">
    <property type="entry name" value="Thr/Ala-tRNA-synth_IIc_edit"/>
</dbReference>
<dbReference type="FunFam" id="3.30.930.10:FF:000011">
    <property type="entry name" value="Alanine--tRNA ligase, cytoplasmic"/>
    <property type="match status" value="1"/>
</dbReference>
<dbReference type="GO" id="GO:0004813">
    <property type="term" value="F:alanine-tRNA ligase activity"/>
    <property type="evidence" value="ECO:0007669"/>
    <property type="project" value="UniProtKB-EC"/>
</dbReference>
<dbReference type="PROSITE" id="PS50860">
    <property type="entry name" value="AA_TRNA_LIGASE_II_ALA"/>
    <property type="match status" value="1"/>
</dbReference>
<evidence type="ECO:0000256" key="1">
    <source>
        <dbReference type="ARBA" id="ARBA00008429"/>
    </source>
</evidence>
<evidence type="ECO:0000256" key="7">
    <source>
        <dbReference type="ARBA" id="ARBA00022741"/>
    </source>
</evidence>
<dbReference type="GO" id="GO:0005739">
    <property type="term" value="C:mitochondrion"/>
    <property type="evidence" value="ECO:0007669"/>
    <property type="project" value="TreeGrafter"/>
</dbReference>
<dbReference type="OrthoDB" id="2423964at2759"/>
<keyword evidence="16" id="KW-1185">Reference proteome</keyword>
<dbReference type="KEGG" id="tpal:117641557"/>
<keyword evidence="11" id="KW-0648">Protein biosynthesis</keyword>
<dbReference type="Gene3D" id="2.40.30.130">
    <property type="match status" value="1"/>
</dbReference>
<evidence type="ECO:0000256" key="10">
    <source>
        <dbReference type="ARBA" id="ARBA00022884"/>
    </source>
</evidence>
<proteinExistence type="inferred from homology"/>
<evidence type="ECO:0000256" key="12">
    <source>
        <dbReference type="ARBA" id="ARBA00023146"/>
    </source>
</evidence>